<dbReference type="EMBL" id="CATQJL010000223">
    <property type="protein sequence ID" value="CAJ0596875.1"/>
    <property type="molecule type" value="Genomic_DNA"/>
</dbReference>
<protein>
    <submittedName>
        <fullName evidence="1">Uncharacterized protein</fullName>
    </submittedName>
</protein>
<comment type="caution">
    <text evidence="1">The sequence shown here is derived from an EMBL/GenBank/DDBJ whole genome shotgun (WGS) entry which is preliminary data.</text>
</comment>
<evidence type="ECO:0000313" key="2">
    <source>
        <dbReference type="Proteomes" id="UP001176961"/>
    </source>
</evidence>
<dbReference type="AlphaFoldDB" id="A0AA36GRA8"/>
<keyword evidence="2" id="KW-1185">Reference proteome</keyword>
<name>A0AA36GRA8_CYLNA</name>
<sequence length="181" mass="21307">MYFSICGSSVAIPHMLAIYDAVETLCTAEFDKFEEKNFLEDILVAMVRSHGGQHWKIRRRNRTYHENLDEYRVTFHNYLIRNHENLVDLSRQFSVHIEDCEKAPLPYNNHFNFWIGGQVFEDAKGESVVSVSCQAYLSVWKHINNLGSGMPDHSDFMVTLCNTNWFDGKMGKYYWNPHFRE</sequence>
<evidence type="ECO:0000313" key="1">
    <source>
        <dbReference type="EMBL" id="CAJ0596875.1"/>
    </source>
</evidence>
<accession>A0AA36GRA8</accession>
<reference evidence="1" key="1">
    <citation type="submission" date="2023-07" db="EMBL/GenBank/DDBJ databases">
        <authorList>
            <consortium name="CYATHOMIX"/>
        </authorList>
    </citation>
    <scope>NUCLEOTIDE SEQUENCE</scope>
    <source>
        <strain evidence="1">N/A</strain>
    </source>
</reference>
<organism evidence="1 2">
    <name type="scientific">Cylicocyclus nassatus</name>
    <name type="common">Nematode worm</name>
    <dbReference type="NCBI Taxonomy" id="53992"/>
    <lineage>
        <taxon>Eukaryota</taxon>
        <taxon>Metazoa</taxon>
        <taxon>Ecdysozoa</taxon>
        <taxon>Nematoda</taxon>
        <taxon>Chromadorea</taxon>
        <taxon>Rhabditida</taxon>
        <taxon>Rhabditina</taxon>
        <taxon>Rhabditomorpha</taxon>
        <taxon>Strongyloidea</taxon>
        <taxon>Strongylidae</taxon>
        <taxon>Cylicocyclus</taxon>
    </lineage>
</organism>
<dbReference type="Proteomes" id="UP001176961">
    <property type="component" value="Unassembled WGS sequence"/>
</dbReference>
<gene>
    <name evidence="1" type="ORF">CYNAS_LOCUS8858</name>
</gene>
<proteinExistence type="predicted"/>